<feature type="region of interest" description="Disordered" evidence="1">
    <location>
        <begin position="1"/>
        <end position="30"/>
    </location>
</feature>
<evidence type="ECO:0000313" key="2">
    <source>
        <dbReference type="EMBL" id="GGP14228.1"/>
    </source>
</evidence>
<comment type="caution">
    <text evidence="2">The sequence shown here is derived from an EMBL/GenBank/DDBJ whole genome shotgun (WGS) entry which is preliminary data.</text>
</comment>
<proteinExistence type="predicted"/>
<feature type="compositionally biased region" description="Basic and acidic residues" evidence="1">
    <location>
        <begin position="101"/>
        <end position="119"/>
    </location>
</feature>
<dbReference type="EMBL" id="BMNK01000016">
    <property type="protein sequence ID" value="GGP14228.1"/>
    <property type="molecule type" value="Genomic_DNA"/>
</dbReference>
<feature type="compositionally biased region" description="Gly residues" evidence="1">
    <location>
        <begin position="15"/>
        <end position="24"/>
    </location>
</feature>
<evidence type="ECO:0000256" key="1">
    <source>
        <dbReference type="SAM" id="MobiDB-lite"/>
    </source>
</evidence>
<feature type="region of interest" description="Disordered" evidence="1">
    <location>
        <begin position="87"/>
        <end position="119"/>
    </location>
</feature>
<accession>A0A918E9V6</accession>
<protein>
    <submittedName>
        <fullName evidence="2">Uncharacterized protein</fullName>
    </submittedName>
</protein>
<dbReference type="AlphaFoldDB" id="A0A918E9V6"/>
<reference evidence="2" key="1">
    <citation type="journal article" date="2014" name="Int. J. Syst. Evol. Microbiol.">
        <title>Complete genome sequence of Corynebacterium casei LMG S-19264T (=DSM 44701T), isolated from a smear-ripened cheese.</title>
        <authorList>
            <consortium name="US DOE Joint Genome Institute (JGI-PGF)"/>
            <person name="Walter F."/>
            <person name="Albersmeier A."/>
            <person name="Kalinowski J."/>
            <person name="Ruckert C."/>
        </authorList>
    </citation>
    <scope>NUCLEOTIDE SEQUENCE</scope>
    <source>
        <strain evidence="2">CGMCC 4.7430</strain>
    </source>
</reference>
<reference evidence="2" key="2">
    <citation type="submission" date="2020-09" db="EMBL/GenBank/DDBJ databases">
        <authorList>
            <person name="Sun Q."/>
            <person name="Zhou Y."/>
        </authorList>
    </citation>
    <scope>NUCLEOTIDE SEQUENCE</scope>
    <source>
        <strain evidence="2">CGMCC 4.7430</strain>
    </source>
</reference>
<keyword evidence="3" id="KW-1185">Reference proteome</keyword>
<dbReference type="Proteomes" id="UP000660745">
    <property type="component" value="Unassembled WGS sequence"/>
</dbReference>
<evidence type="ECO:0000313" key="3">
    <source>
        <dbReference type="Proteomes" id="UP000660745"/>
    </source>
</evidence>
<gene>
    <name evidence="2" type="ORF">GCM10012278_69010</name>
</gene>
<sequence>MDAVRGRALTPQGGLPDGEGGVGDEPGDLAAGLDGQVAAARVPQVVLGVGMVAGGDGSDPGPGAVGVDQQQESFEQHLGVEVVLGSGGGEDVQAARPRGGFGEHVHQRDDAPPVSDRRLQPTQVAWFRSGVQRGEVDCPGVAPRGP</sequence>
<organism evidence="2 3">
    <name type="scientific">Nonomuraea glycinis</name>
    <dbReference type="NCBI Taxonomy" id="2047744"/>
    <lineage>
        <taxon>Bacteria</taxon>
        <taxon>Bacillati</taxon>
        <taxon>Actinomycetota</taxon>
        <taxon>Actinomycetes</taxon>
        <taxon>Streptosporangiales</taxon>
        <taxon>Streptosporangiaceae</taxon>
        <taxon>Nonomuraea</taxon>
    </lineage>
</organism>
<name>A0A918E9V6_9ACTN</name>